<comment type="caution">
    <text evidence="1">The sequence shown here is derived from an EMBL/GenBank/DDBJ whole genome shotgun (WGS) entry which is preliminary data.</text>
</comment>
<dbReference type="EMBL" id="BTSY01000003">
    <property type="protein sequence ID" value="GMT21254.1"/>
    <property type="molecule type" value="Genomic_DNA"/>
</dbReference>
<evidence type="ECO:0000313" key="1">
    <source>
        <dbReference type="EMBL" id="GMT21254.1"/>
    </source>
</evidence>
<reference evidence="1" key="1">
    <citation type="submission" date="2023-10" db="EMBL/GenBank/DDBJ databases">
        <title>Genome assembly of Pristionchus species.</title>
        <authorList>
            <person name="Yoshida K."/>
            <person name="Sommer R.J."/>
        </authorList>
    </citation>
    <scope>NUCLEOTIDE SEQUENCE</scope>
    <source>
        <strain evidence="1">RS5133</strain>
    </source>
</reference>
<organism evidence="1 2">
    <name type="scientific">Pristionchus fissidentatus</name>
    <dbReference type="NCBI Taxonomy" id="1538716"/>
    <lineage>
        <taxon>Eukaryota</taxon>
        <taxon>Metazoa</taxon>
        <taxon>Ecdysozoa</taxon>
        <taxon>Nematoda</taxon>
        <taxon>Chromadorea</taxon>
        <taxon>Rhabditida</taxon>
        <taxon>Rhabditina</taxon>
        <taxon>Diplogasteromorpha</taxon>
        <taxon>Diplogasteroidea</taxon>
        <taxon>Neodiplogasteridae</taxon>
        <taxon>Pristionchus</taxon>
    </lineage>
</organism>
<name>A0AAV5VSA3_9BILA</name>
<proteinExistence type="predicted"/>
<evidence type="ECO:0000313" key="2">
    <source>
        <dbReference type="Proteomes" id="UP001432322"/>
    </source>
</evidence>
<dbReference type="Proteomes" id="UP001432322">
    <property type="component" value="Unassembled WGS sequence"/>
</dbReference>
<protein>
    <submittedName>
        <fullName evidence="1">Uncharacterized protein</fullName>
    </submittedName>
</protein>
<accession>A0AAV5VSA3</accession>
<sequence>MSRPDRFEHCTHYFTEGSETGLTITYDTSSMDDIEFEYWMETGSHEIISNSDQILRINFPLATTPESPKWNIFFEHYRPRVVQIVNMEFDGGDDCKRHKNIIKIDNGFKKIKYCSPKIESFPMGSSLDINPIFFNDGEKKLEIEIMEEGNTCDHHYHIDSHNPVIPLSWTGGDKLNKNYADICSKNKLLQVTITIFETTSTRGRAKILVFDGPSKESALAET</sequence>
<feature type="non-terminal residue" evidence="1">
    <location>
        <position position="222"/>
    </location>
</feature>
<keyword evidence="2" id="KW-1185">Reference proteome</keyword>
<dbReference type="AlphaFoldDB" id="A0AAV5VSA3"/>
<gene>
    <name evidence="1" type="ORF">PFISCL1PPCAC_12551</name>
</gene>